<dbReference type="PANTHER" id="PTHR41259">
    <property type="entry name" value="DOUBLE-STRAND BREAK REPAIR RAD50 ATPASE, PUTATIVE-RELATED"/>
    <property type="match status" value="1"/>
</dbReference>
<organism evidence="3 4">
    <name type="scientific">Thermodesulfovibrio yellowstonii</name>
    <dbReference type="NCBI Taxonomy" id="28262"/>
    <lineage>
        <taxon>Bacteria</taxon>
        <taxon>Pseudomonadati</taxon>
        <taxon>Nitrospirota</taxon>
        <taxon>Thermodesulfovibrionia</taxon>
        <taxon>Thermodesulfovibrionales</taxon>
        <taxon>Thermodesulfovibrionaceae</taxon>
        <taxon>Thermodesulfovibrio</taxon>
    </lineage>
</organism>
<feature type="coiled-coil region" evidence="1">
    <location>
        <begin position="451"/>
        <end position="492"/>
    </location>
</feature>
<reference evidence="3" key="1">
    <citation type="submission" date="2022-12" db="EMBL/GenBank/DDBJ databases">
        <title>Reference genome sequencing for broad-spectrum identification of bacterial and archaeal isolates by mass spectrometry.</title>
        <authorList>
            <person name="Sekiguchi Y."/>
            <person name="Tourlousse D.M."/>
        </authorList>
    </citation>
    <scope>NUCLEOTIDE SEQUENCE</scope>
    <source>
        <strain evidence="3">TSL-P1</strain>
    </source>
</reference>
<dbReference type="Gene3D" id="3.40.50.300">
    <property type="entry name" value="P-loop containing nucleotide triphosphate hydrolases"/>
    <property type="match status" value="2"/>
</dbReference>
<feature type="transmembrane region" description="Helical" evidence="2">
    <location>
        <begin position="341"/>
        <end position="358"/>
    </location>
</feature>
<keyword evidence="4" id="KW-1185">Reference proteome</keyword>
<dbReference type="PANTHER" id="PTHR41259:SF1">
    <property type="entry name" value="DOUBLE-STRAND BREAK REPAIR RAD50 ATPASE, PUTATIVE-RELATED"/>
    <property type="match status" value="1"/>
</dbReference>
<keyword evidence="1" id="KW-0175">Coiled coil</keyword>
<dbReference type="Proteomes" id="UP001144297">
    <property type="component" value="Unassembled WGS sequence"/>
</dbReference>
<evidence type="ECO:0000256" key="2">
    <source>
        <dbReference type="SAM" id="Phobius"/>
    </source>
</evidence>
<proteinExistence type="predicted"/>
<evidence type="ECO:0000313" key="4">
    <source>
        <dbReference type="Proteomes" id="UP001144297"/>
    </source>
</evidence>
<sequence>MMKIKRILIENIGPYKNKEFIFEHSCSLIIDKNEAGKSVLAKSILEALYPSKQPLIPLNNGKITLEIESDNEFFQITRNYRGYQIFKNGNPIKHETKTKGRIIKKLPGEIIFNIPKEIFINSSYLAQKAGINTKELYSVTSFLEQAIDTGFQDTSASSALTKIKEALYDNIHSGAIFPFNTKGKLDTAIKIWKEKLTEYEEKKAYLQNLVEEQTEIIKNYIESLSEFENINHEIIKLDSDYATWKIQQNNFYLREIQILEKRNDELKEFEGMVEFYKNFENLKPEEQRFIILYENEIQSLQEDLMLKEEKKKKIKKLLKKLSLINILTVISSILGGIFIDNIFYIGVIFCLFAFFYQLKLNSENKKLNHDIKILNLKHDEISKKIDYIISNFTAPINSKNEFFSLFKKVSTHKNEIKEFIENSRKIEELKKLLLSEKEIDFYESKIISRNKEFNNLNIEDYEQKKEKLLNLKEQINDKIHKLQADYDKIIQHRKEIEKITDHIQVAAKNLEILEKFKEALQKSFEVLENITKKHHELWSQKLNEKASKLLSNITDKTVHISFGKDLSFNIKVPEIEYPLPEKEIENKLSGGITEQIYLTVRLILADILSKGMKIPFILDEPFAHSDDERFFKGMKYLIQEIANSNQVIILSCHQNRLKLIEELKGFFCLISVSNEA</sequence>
<evidence type="ECO:0000256" key="1">
    <source>
        <dbReference type="SAM" id="Coils"/>
    </source>
</evidence>
<name>A0A9W6LKG5_9BACT</name>
<accession>A0A9W6LKG5</accession>
<keyword evidence="2" id="KW-0812">Transmembrane</keyword>
<protein>
    <submittedName>
        <fullName evidence="3">DNA double-strand break repair Rad50 ATPase</fullName>
    </submittedName>
</protein>
<dbReference type="EMBL" id="BSDX01000001">
    <property type="protein sequence ID" value="GLI52805.1"/>
    <property type="molecule type" value="Genomic_DNA"/>
</dbReference>
<feature type="coiled-coil region" evidence="1">
    <location>
        <begin position="249"/>
        <end position="317"/>
    </location>
</feature>
<keyword evidence="2" id="KW-1133">Transmembrane helix</keyword>
<dbReference type="SUPFAM" id="SSF52540">
    <property type="entry name" value="P-loop containing nucleoside triphosphate hydrolases"/>
    <property type="match status" value="1"/>
</dbReference>
<dbReference type="AlphaFoldDB" id="A0A9W6LKG5"/>
<evidence type="ECO:0000313" key="3">
    <source>
        <dbReference type="EMBL" id="GLI52805.1"/>
    </source>
</evidence>
<feature type="coiled-coil region" evidence="1">
    <location>
        <begin position="189"/>
        <end position="216"/>
    </location>
</feature>
<keyword evidence="2" id="KW-0472">Membrane</keyword>
<gene>
    <name evidence="3" type="ORF">TISLANDTSLP1_04980</name>
</gene>
<dbReference type="InterPro" id="IPR027417">
    <property type="entry name" value="P-loop_NTPase"/>
</dbReference>
<comment type="caution">
    <text evidence="3">The sequence shown here is derived from an EMBL/GenBank/DDBJ whole genome shotgun (WGS) entry which is preliminary data.</text>
</comment>